<sequence length="498" mass="55638">MSAKIFDATTHDVVYHGEEPTGVECCSPSHSSRKILLGYSDGTIRMWVYHRQTQVSPVINPVTDSFPKLLDRGVVPVFSPCGKTLAVSYKDEIKLLDTTTGEPINLSHPIQTRGDVLAFSGDGRYIASLTTHRNHSELPVANIWDTNTGMNRRHLVITDAVKEGDFDLFFVSSNNQLVLCSSVEEGEEERYVMRIWGDDVLDEPCTTVTLPRPKRCNTDSVAPSLVLSPDTLTALVDEHTTADTILHCHRRSSIEEQFTPHALFDAVALGPKITWWSDMAAFSPSGQLFASAGLVKTHTGLSCQLRAWETKTWTEIAGPFEGGEVLRWVSPSDNRPTFLSLSPDDRLIRFVSPRDGAIWVWDIHTGRKVAGPWRRYDLKRTSLIAMSPDGDKLASAYSGYGSPSVRLWDTHGLHSGKAQKPVGGIGDFGDLSLIRDGWVKEEGSDSLLFWVPAEHRDRLWWPRNIAVVGVTPTKLDFSRFKYRRGWEECIDKDYTTPP</sequence>
<dbReference type="InterPro" id="IPR011044">
    <property type="entry name" value="Quino_amine_DH_bsu"/>
</dbReference>
<dbReference type="Pfam" id="PF00400">
    <property type="entry name" value="WD40"/>
    <property type="match status" value="1"/>
</dbReference>
<dbReference type="Proteomes" id="UP000559027">
    <property type="component" value="Unassembled WGS sequence"/>
</dbReference>
<dbReference type="SUPFAM" id="SSF50969">
    <property type="entry name" value="YVTN repeat-like/Quinoprotein amine dehydrogenase"/>
    <property type="match status" value="1"/>
</dbReference>
<comment type="caution">
    <text evidence="1">The sequence shown here is derived from an EMBL/GenBank/DDBJ whole genome shotgun (WGS) entry which is preliminary data.</text>
</comment>
<dbReference type="OrthoDB" id="2615105at2759"/>
<protein>
    <recommendedName>
        <fullName evidence="3">WD40 repeat-like protein</fullName>
    </recommendedName>
</protein>
<evidence type="ECO:0008006" key="3">
    <source>
        <dbReference type="Google" id="ProtNLM"/>
    </source>
</evidence>
<name>A0A8H5GBQ8_9AGAR</name>
<dbReference type="AlphaFoldDB" id="A0A8H5GBQ8"/>
<dbReference type="InterPro" id="IPR001680">
    <property type="entry name" value="WD40_rpt"/>
</dbReference>
<proteinExistence type="predicted"/>
<keyword evidence="2" id="KW-1185">Reference proteome</keyword>
<dbReference type="EMBL" id="JAACJO010000002">
    <property type="protein sequence ID" value="KAF5361996.1"/>
    <property type="molecule type" value="Genomic_DNA"/>
</dbReference>
<organism evidence="1 2">
    <name type="scientific">Leucocoprinus leucothites</name>
    <dbReference type="NCBI Taxonomy" id="201217"/>
    <lineage>
        <taxon>Eukaryota</taxon>
        <taxon>Fungi</taxon>
        <taxon>Dikarya</taxon>
        <taxon>Basidiomycota</taxon>
        <taxon>Agaricomycotina</taxon>
        <taxon>Agaricomycetes</taxon>
        <taxon>Agaricomycetidae</taxon>
        <taxon>Agaricales</taxon>
        <taxon>Agaricineae</taxon>
        <taxon>Agaricaceae</taxon>
        <taxon>Leucocoprinus</taxon>
    </lineage>
</organism>
<evidence type="ECO:0000313" key="1">
    <source>
        <dbReference type="EMBL" id="KAF5361996.1"/>
    </source>
</evidence>
<accession>A0A8H5GBQ8</accession>
<reference evidence="1 2" key="1">
    <citation type="journal article" date="2020" name="ISME J.">
        <title>Uncovering the hidden diversity of litter-decomposition mechanisms in mushroom-forming fungi.</title>
        <authorList>
            <person name="Floudas D."/>
            <person name="Bentzer J."/>
            <person name="Ahren D."/>
            <person name="Johansson T."/>
            <person name="Persson P."/>
            <person name="Tunlid A."/>
        </authorList>
    </citation>
    <scope>NUCLEOTIDE SEQUENCE [LARGE SCALE GENOMIC DNA]</scope>
    <source>
        <strain evidence="1 2">CBS 146.42</strain>
    </source>
</reference>
<dbReference type="PANTHER" id="PTHR19879">
    <property type="entry name" value="TRANSCRIPTION INITIATION FACTOR TFIID"/>
    <property type="match status" value="1"/>
</dbReference>
<evidence type="ECO:0000313" key="2">
    <source>
        <dbReference type="Proteomes" id="UP000559027"/>
    </source>
</evidence>
<dbReference type="Gene3D" id="2.130.10.10">
    <property type="entry name" value="YVTN repeat-like/Quinoprotein amine dehydrogenase"/>
    <property type="match status" value="2"/>
</dbReference>
<dbReference type="PANTHER" id="PTHR19879:SF9">
    <property type="entry name" value="TRANSCRIPTION INITIATION FACTOR TFIID SUBUNIT 5"/>
    <property type="match status" value="1"/>
</dbReference>
<dbReference type="InterPro" id="IPR015943">
    <property type="entry name" value="WD40/YVTN_repeat-like_dom_sf"/>
</dbReference>
<gene>
    <name evidence="1" type="ORF">D9756_002762</name>
</gene>